<comment type="caution">
    <text evidence="1">The sequence shown here is derived from an EMBL/GenBank/DDBJ whole genome shotgun (WGS) entry which is preliminary data.</text>
</comment>
<dbReference type="EMBL" id="JASBWR010000011">
    <property type="protein sequence ID" value="KAJ9110683.1"/>
    <property type="molecule type" value="Genomic_DNA"/>
</dbReference>
<sequence length="864" mass="88341">MAAPIRQPRTPSHVPQPGEENSAFTGGFNSGKPPHLGRQSLGPPPTVRSNSGGPLSPGSGLYQHSSHLQQQRVSLAGERLADARASSPRIPSSGFGNGSGGNGNGSSAGLGAGLRNVSVGSGPGGNGYLGGSGRVGGLRPQSEYIGGLASGMFGKEHQVVDNNAIDSWFQDLQQYESTLDALATASLDQAFTDELNAIEQWFRVLSENERTAALYSLLQHATTSQIRFFQKVLSQMSQSDPMSALLSPAVGSSMQREMEARLANANASVAASNSASAAAANLAAVTGMKSPITPFSGFGNTPTFPASPGFLGAENPIPADGSAGFGSPSAQLAAQRNRNRQQNRLSAPGNLHHLSGGLSDLLTGDGTEKTTRNAGYLASGHLGDLIERGSSPAGDSNASNASRSPNLGAIGSDAGLRPKSADYATLAAAAAAMTQEQGKSPFARSSSPRFGSSALGGTSTTQDSMQAQAQQAMVGLGLPAATTQAFNQHLTVSASPSFADQFSPMLSQNWASIGNTPLLPMFNGGDPIGGNHMSTADPSQLAAQLAAMSASASPAFQSSPGGRIILDDASKFRRTPSGGRPSGTESSPYMGSGNDPQGKPMYVASHNWRSPMLGSGPDTHTQQSNAALNGLGIAGGGVGLGMNMGMGFGGSPAGGVMGLPMGMDTYNSALSGLGVGLPSSMSGGGGPGNNRGGTSRQSSRNNNPRKSPMIGGFQSQQQSSGPGANGGAGSGAGVSGADDVDERILKDTANWLRVLRLHVSFELFDLVRNCSLLAMVIADSSARGLQKYTPNFADDRWQDMVLMDSDTLEGRGVAALGARKKLLRAFANVRDHYNIPHPDWYVPEAVATTGPVNAGQGKDASGSN</sequence>
<reference evidence="1" key="1">
    <citation type="submission" date="2023-04" db="EMBL/GenBank/DDBJ databases">
        <title>Draft Genome sequencing of Naganishia species isolated from polar environments using Oxford Nanopore Technology.</title>
        <authorList>
            <person name="Leo P."/>
            <person name="Venkateswaran K."/>
        </authorList>
    </citation>
    <scope>NUCLEOTIDE SEQUENCE</scope>
    <source>
        <strain evidence="1">MNA-CCFEE 5261</strain>
    </source>
</reference>
<proteinExistence type="predicted"/>
<organism evidence="1 2">
    <name type="scientific">Naganishia cerealis</name>
    <dbReference type="NCBI Taxonomy" id="610337"/>
    <lineage>
        <taxon>Eukaryota</taxon>
        <taxon>Fungi</taxon>
        <taxon>Dikarya</taxon>
        <taxon>Basidiomycota</taxon>
        <taxon>Agaricomycotina</taxon>
        <taxon>Tremellomycetes</taxon>
        <taxon>Filobasidiales</taxon>
        <taxon>Filobasidiaceae</taxon>
        <taxon>Naganishia</taxon>
    </lineage>
</organism>
<keyword evidence="2" id="KW-1185">Reference proteome</keyword>
<evidence type="ECO:0000313" key="1">
    <source>
        <dbReference type="EMBL" id="KAJ9110683.1"/>
    </source>
</evidence>
<name>A0ACC2WGU5_9TREE</name>
<gene>
    <name evidence="1" type="ORF">QFC19_001512</name>
</gene>
<protein>
    <submittedName>
        <fullName evidence="1">Uncharacterized protein</fullName>
    </submittedName>
</protein>
<evidence type="ECO:0000313" key="2">
    <source>
        <dbReference type="Proteomes" id="UP001241377"/>
    </source>
</evidence>
<dbReference type="Proteomes" id="UP001241377">
    <property type="component" value="Unassembled WGS sequence"/>
</dbReference>
<accession>A0ACC2WGU5</accession>